<accession>A0A248UF98</accession>
<reference evidence="1 2" key="1">
    <citation type="submission" date="2017-07" db="EMBL/GenBank/DDBJ databases">
        <title>Phylogenetic study on the rhizospheric bacterium Ochrobactrum sp. A44.</title>
        <authorList>
            <person name="Krzyzanowska D.M."/>
            <person name="Ossowicki A."/>
            <person name="Rajewska M."/>
            <person name="Maciag T."/>
            <person name="Kaczynski Z."/>
            <person name="Czerwicka M."/>
            <person name="Jafra S."/>
        </authorList>
    </citation>
    <scope>NUCLEOTIDE SEQUENCE [LARGE SCALE GENOMIC DNA]</scope>
    <source>
        <strain evidence="1 2">A44</strain>
    </source>
</reference>
<name>A0A248UF98_9HYPH</name>
<protein>
    <submittedName>
        <fullName evidence="1">Uncharacterized protein</fullName>
    </submittedName>
</protein>
<dbReference type="EMBL" id="CP022604">
    <property type="protein sequence ID" value="ASV85503.1"/>
    <property type="molecule type" value="Genomic_DNA"/>
</dbReference>
<sequence length="42" mass="4901">MNGGFVIFTVHYFCRYISRFSRLVDTAKPLTFMVLNLMKGIL</sequence>
<dbReference type="KEGG" id="och:CES85_0176"/>
<proteinExistence type="predicted"/>
<gene>
    <name evidence="1" type="ORF">CES85_0176</name>
</gene>
<organism evidence="1 2">
    <name type="scientific">Ochrobactrum quorumnocens</name>
    <dbReference type="NCBI Taxonomy" id="271865"/>
    <lineage>
        <taxon>Bacteria</taxon>
        <taxon>Pseudomonadati</taxon>
        <taxon>Pseudomonadota</taxon>
        <taxon>Alphaproteobacteria</taxon>
        <taxon>Hyphomicrobiales</taxon>
        <taxon>Brucellaceae</taxon>
        <taxon>Brucella/Ochrobactrum group</taxon>
        <taxon>Ochrobactrum</taxon>
    </lineage>
</organism>
<dbReference type="AlphaFoldDB" id="A0A248UF98"/>
<evidence type="ECO:0000313" key="1">
    <source>
        <dbReference type="EMBL" id="ASV85503.1"/>
    </source>
</evidence>
<evidence type="ECO:0000313" key="2">
    <source>
        <dbReference type="Proteomes" id="UP000215256"/>
    </source>
</evidence>
<dbReference type="Proteomes" id="UP000215256">
    <property type="component" value="Chromosome 1"/>
</dbReference>